<organism evidence="1 2">
    <name type="scientific">Funneliformis geosporum</name>
    <dbReference type="NCBI Taxonomy" id="1117311"/>
    <lineage>
        <taxon>Eukaryota</taxon>
        <taxon>Fungi</taxon>
        <taxon>Fungi incertae sedis</taxon>
        <taxon>Mucoromycota</taxon>
        <taxon>Glomeromycotina</taxon>
        <taxon>Glomeromycetes</taxon>
        <taxon>Glomerales</taxon>
        <taxon>Glomeraceae</taxon>
        <taxon>Funneliformis</taxon>
    </lineage>
</organism>
<dbReference type="Proteomes" id="UP001153678">
    <property type="component" value="Unassembled WGS sequence"/>
</dbReference>
<comment type="caution">
    <text evidence="1">The sequence shown here is derived from an EMBL/GenBank/DDBJ whole genome shotgun (WGS) entry which is preliminary data.</text>
</comment>
<dbReference type="AlphaFoldDB" id="A0A9W4STA1"/>
<protein>
    <submittedName>
        <fullName evidence="1">1075_t:CDS:1</fullName>
    </submittedName>
</protein>
<gene>
    <name evidence="1" type="ORF">FWILDA_LOCUS10480</name>
</gene>
<accession>A0A9W4STA1</accession>
<dbReference type="Gene3D" id="3.30.420.40">
    <property type="match status" value="2"/>
</dbReference>
<name>A0A9W4STA1_9GLOM</name>
<dbReference type="Gene3D" id="3.90.640.10">
    <property type="entry name" value="Actin, Chain A, domain 4"/>
    <property type="match status" value="1"/>
</dbReference>
<dbReference type="PANTHER" id="PTHR14187:SF5">
    <property type="entry name" value="HEAT SHOCK 70 KDA PROTEIN 12A"/>
    <property type="match status" value="1"/>
</dbReference>
<dbReference type="PANTHER" id="PTHR14187">
    <property type="entry name" value="ALPHA KINASE/ELONGATION FACTOR 2 KINASE"/>
    <property type="match status" value="1"/>
</dbReference>
<dbReference type="SUPFAM" id="SSF53067">
    <property type="entry name" value="Actin-like ATPase domain"/>
    <property type="match status" value="2"/>
</dbReference>
<dbReference type="OrthoDB" id="2963168at2759"/>
<evidence type="ECO:0000313" key="1">
    <source>
        <dbReference type="EMBL" id="CAI2182234.1"/>
    </source>
</evidence>
<keyword evidence="2" id="KW-1185">Reference proteome</keyword>
<dbReference type="InterPro" id="IPR043129">
    <property type="entry name" value="ATPase_NBD"/>
</dbReference>
<proteinExistence type="predicted"/>
<dbReference type="EMBL" id="CAMKVN010002699">
    <property type="protein sequence ID" value="CAI2182234.1"/>
    <property type="molecule type" value="Genomic_DNA"/>
</dbReference>
<sequence length="554" mass="64331">MSWDIRFVVGLYFGTKHSGFAYCHVCDDNIRINEDWPRWMGNGQVGQVVQFKTNTVLQYDSNLNVKYWGYPALYKRPRRNFDEEERSFVAELFTLHLDDLQESQKPVLPNGLDYKKAIVDYLHEMGNVVINIDIDFLEQVLLVLTIPAEYSEKAKSIMRDCVHEAGLIGEKNSDKLQLITETEALAIHCRDSLGEHGLNSGKNFMVVDCRSGSIVLTTRKLLYGNRLEEVKERTSDFCGGSFVDREFINYLRRELGNEAIDLLRDNFHGQMQYLVQSFCQDAKLPFKGDDRDFYYEINLEEVSPVLLQYVRDERKQRMEAAEWFIYLDYNTIKSMFDPVIERILRMMRVHIENASGVDEYTEKKKTDIIFLVGGFSESGYLQKRIREEFPGHNIYVPTYPNAAAISRGATIYGLGFNEIDRLDMDGQFSNIESRLLQFTYGIKFWKSDEGFLFKCLARRGKEVKINEEFSVRVRPSHPFQSTGIFEIYYTRSFSAKTCEEAGMKLLGKLKIDWSDGMDRTTTFKLAFGRMELKAIAKNEINGQTFQTSFDFDDE</sequence>
<reference evidence="1" key="1">
    <citation type="submission" date="2022-08" db="EMBL/GenBank/DDBJ databases">
        <authorList>
            <person name="Kallberg Y."/>
            <person name="Tangrot J."/>
            <person name="Rosling A."/>
        </authorList>
    </citation>
    <scope>NUCLEOTIDE SEQUENCE</scope>
    <source>
        <strain evidence="1">Wild A</strain>
    </source>
</reference>
<evidence type="ECO:0000313" key="2">
    <source>
        <dbReference type="Proteomes" id="UP001153678"/>
    </source>
</evidence>